<dbReference type="SUPFAM" id="SSF47616">
    <property type="entry name" value="GST C-terminal domain-like"/>
    <property type="match status" value="1"/>
</dbReference>
<dbReference type="EMBL" id="BSOP01000039">
    <property type="protein sequence ID" value="GLR53493.1"/>
    <property type="molecule type" value="Genomic_DNA"/>
</dbReference>
<dbReference type="InterPro" id="IPR040079">
    <property type="entry name" value="Glutathione_S-Trfase"/>
</dbReference>
<feature type="domain" description="GST N-terminal" evidence="1">
    <location>
        <begin position="2"/>
        <end position="83"/>
    </location>
</feature>
<dbReference type="InterPro" id="IPR004045">
    <property type="entry name" value="Glutathione_S-Trfase_N"/>
</dbReference>
<dbReference type="InterPro" id="IPR050983">
    <property type="entry name" value="GST_Omega/HSP26"/>
</dbReference>
<evidence type="ECO:0000313" key="3">
    <source>
        <dbReference type="EMBL" id="GLR53493.1"/>
    </source>
</evidence>
<reference evidence="4" key="1">
    <citation type="journal article" date="2019" name="Int. J. Syst. Evol. Microbiol.">
        <title>The Global Catalogue of Microorganisms (GCM) 10K type strain sequencing project: providing services to taxonomists for standard genome sequencing and annotation.</title>
        <authorList>
            <consortium name="The Broad Institute Genomics Platform"/>
            <consortium name="The Broad Institute Genome Sequencing Center for Infectious Disease"/>
            <person name="Wu L."/>
            <person name="Ma J."/>
        </authorList>
    </citation>
    <scope>NUCLEOTIDE SEQUENCE [LARGE SCALE GENOMIC DNA]</scope>
    <source>
        <strain evidence="4">NBRC 102122</strain>
    </source>
</reference>
<evidence type="ECO:0008006" key="5">
    <source>
        <dbReference type="Google" id="ProtNLM"/>
    </source>
</evidence>
<dbReference type="PANTHER" id="PTHR43968">
    <property type="match status" value="1"/>
</dbReference>
<dbReference type="Gene3D" id="3.40.30.10">
    <property type="entry name" value="Glutaredoxin"/>
    <property type="match status" value="1"/>
</dbReference>
<organism evidence="3 4">
    <name type="scientific">Shinella yambaruensis</name>
    <dbReference type="NCBI Taxonomy" id="415996"/>
    <lineage>
        <taxon>Bacteria</taxon>
        <taxon>Pseudomonadati</taxon>
        <taxon>Pseudomonadota</taxon>
        <taxon>Alphaproteobacteria</taxon>
        <taxon>Hyphomicrobiales</taxon>
        <taxon>Rhizobiaceae</taxon>
        <taxon>Shinella</taxon>
    </lineage>
</organism>
<dbReference type="Gene3D" id="1.20.1050.10">
    <property type="match status" value="1"/>
</dbReference>
<dbReference type="SUPFAM" id="SSF52833">
    <property type="entry name" value="Thioredoxin-like"/>
    <property type="match status" value="1"/>
</dbReference>
<dbReference type="InterPro" id="IPR036282">
    <property type="entry name" value="Glutathione-S-Trfase_C_sf"/>
</dbReference>
<dbReference type="Pfam" id="PF13410">
    <property type="entry name" value="GST_C_2"/>
    <property type="match status" value="1"/>
</dbReference>
<dbReference type="PROSITE" id="PS50405">
    <property type="entry name" value="GST_CTER"/>
    <property type="match status" value="1"/>
</dbReference>
<sequence>MPEFVLYNAPQSTCSQRVRYVLHAKGRVFEEHRLDLFKGDQLTPEYLAINPNGVVPTLLHDGAPVTDSAVIMEYLEEILGSVTPLRPGDPLKVAEMRAMLRFIDEVPTPAIRVPSYNLAFLPHFQAMGDEEFQALCDSKPLRREFLMKMGRTGFPKAEMDEALARLQRGIDRMATWLAASGGPWLMGAELSLADIAIMPVIVRMDDIRLAGMWREAPAIGRWLERIRQTPAFSATYYHGSLLTEKYPHLAAAARRSEPMDA</sequence>
<dbReference type="SFLD" id="SFLDS00019">
    <property type="entry name" value="Glutathione_Transferase_(cytos"/>
    <property type="match status" value="1"/>
</dbReference>
<name>A0ABQ5ZRK7_9HYPH</name>
<dbReference type="PANTHER" id="PTHR43968:SF6">
    <property type="entry name" value="GLUTATHIONE S-TRANSFERASE OMEGA"/>
    <property type="match status" value="1"/>
</dbReference>
<dbReference type="SFLD" id="SFLDG00358">
    <property type="entry name" value="Main_(cytGST)"/>
    <property type="match status" value="1"/>
</dbReference>
<dbReference type="Pfam" id="PF13409">
    <property type="entry name" value="GST_N_2"/>
    <property type="match status" value="1"/>
</dbReference>
<evidence type="ECO:0000313" key="4">
    <source>
        <dbReference type="Proteomes" id="UP001156702"/>
    </source>
</evidence>
<evidence type="ECO:0000259" key="1">
    <source>
        <dbReference type="PROSITE" id="PS50404"/>
    </source>
</evidence>
<protein>
    <recommendedName>
        <fullName evidence="5">Glutathione S-transferase</fullName>
    </recommendedName>
</protein>
<evidence type="ECO:0000259" key="2">
    <source>
        <dbReference type="PROSITE" id="PS50405"/>
    </source>
</evidence>
<dbReference type="RefSeq" id="WP_244769747.1">
    <property type="nucleotide sequence ID" value="NZ_BSOP01000039.1"/>
</dbReference>
<dbReference type="InterPro" id="IPR010987">
    <property type="entry name" value="Glutathione-S-Trfase_C-like"/>
</dbReference>
<gene>
    <name evidence="3" type="ORF">GCM10007923_47080</name>
</gene>
<proteinExistence type="predicted"/>
<feature type="domain" description="GST C-terminal" evidence="2">
    <location>
        <begin position="89"/>
        <end position="249"/>
    </location>
</feature>
<dbReference type="PROSITE" id="PS50404">
    <property type="entry name" value="GST_NTER"/>
    <property type="match status" value="1"/>
</dbReference>
<dbReference type="Proteomes" id="UP001156702">
    <property type="component" value="Unassembled WGS sequence"/>
</dbReference>
<dbReference type="InterPro" id="IPR036249">
    <property type="entry name" value="Thioredoxin-like_sf"/>
</dbReference>
<accession>A0ABQ5ZRK7</accession>
<comment type="caution">
    <text evidence="3">The sequence shown here is derived from an EMBL/GenBank/DDBJ whole genome shotgun (WGS) entry which is preliminary data.</text>
</comment>
<keyword evidence="4" id="KW-1185">Reference proteome</keyword>